<proteinExistence type="predicted"/>
<evidence type="ECO:0000313" key="2">
    <source>
        <dbReference type="Proteomes" id="UP000256845"/>
    </source>
</evidence>
<accession>A0A3D9HP33</accession>
<protein>
    <recommendedName>
        <fullName evidence="3">Lipoprotein</fullName>
    </recommendedName>
</protein>
<dbReference type="RefSeq" id="WP_115936159.1">
    <property type="nucleotide sequence ID" value="NZ_QRDW01000003.1"/>
</dbReference>
<comment type="caution">
    <text evidence="1">The sequence shown here is derived from an EMBL/GenBank/DDBJ whole genome shotgun (WGS) entry which is preliminary data.</text>
</comment>
<gene>
    <name evidence="1" type="ORF">DFP90_10349</name>
</gene>
<reference evidence="1 2" key="1">
    <citation type="submission" date="2018-07" db="EMBL/GenBank/DDBJ databases">
        <title>Genomic Encyclopedia of Type Strains, Phase III (KMG-III): the genomes of soil and plant-associated and newly described type strains.</title>
        <authorList>
            <person name="Whitman W."/>
        </authorList>
    </citation>
    <scope>NUCLEOTIDE SEQUENCE [LARGE SCALE GENOMIC DNA]</scope>
    <source>
        <strain evidence="1 2">CECT 8488</strain>
    </source>
</reference>
<sequence length="100" mass="10600">MRLGVAILLGLALGACQSPFSKPAPEDCQIGVLTDQGQICQTIRTGKGDIYSFFADMNGYTLGEKVCICGKPATMTRCLVGVPIDLVHLDRDCPGLPPAF</sequence>
<name>A0A3D9HP33_9PROT</name>
<dbReference type="AlphaFoldDB" id="A0A3D9HP33"/>
<evidence type="ECO:0000313" key="1">
    <source>
        <dbReference type="EMBL" id="RED51250.1"/>
    </source>
</evidence>
<evidence type="ECO:0008006" key="3">
    <source>
        <dbReference type="Google" id="ProtNLM"/>
    </source>
</evidence>
<dbReference type="EMBL" id="QRDW01000003">
    <property type="protein sequence ID" value="RED51250.1"/>
    <property type="molecule type" value="Genomic_DNA"/>
</dbReference>
<dbReference type="PROSITE" id="PS51257">
    <property type="entry name" value="PROKAR_LIPOPROTEIN"/>
    <property type="match status" value="1"/>
</dbReference>
<keyword evidence="2" id="KW-1185">Reference proteome</keyword>
<organism evidence="1 2">
    <name type="scientific">Aestuariispira insulae</name>
    <dbReference type="NCBI Taxonomy" id="1461337"/>
    <lineage>
        <taxon>Bacteria</taxon>
        <taxon>Pseudomonadati</taxon>
        <taxon>Pseudomonadota</taxon>
        <taxon>Alphaproteobacteria</taxon>
        <taxon>Rhodospirillales</taxon>
        <taxon>Kiloniellaceae</taxon>
        <taxon>Aestuariispira</taxon>
    </lineage>
</organism>
<dbReference type="Proteomes" id="UP000256845">
    <property type="component" value="Unassembled WGS sequence"/>
</dbReference>